<feature type="transmembrane region" description="Helical" evidence="2">
    <location>
        <begin position="305"/>
        <end position="325"/>
    </location>
</feature>
<dbReference type="EMBL" id="CACVBS010000073">
    <property type="protein sequence ID" value="CAA7269018.1"/>
    <property type="molecule type" value="Genomic_DNA"/>
</dbReference>
<protein>
    <submittedName>
        <fullName evidence="3">Uncharacterized protein</fullName>
    </submittedName>
</protein>
<gene>
    <name evidence="3" type="ORF">AAE3_LOCUS11245</name>
</gene>
<reference evidence="3 4" key="1">
    <citation type="submission" date="2020-01" db="EMBL/GenBank/DDBJ databases">
        <authorList>
            <person name="Gupta K D."/>
        </authorList>
    </citation>
    <scope>NUCLEOTIDE SEQUENCE [LARGE SCALE GENOMIC DNA]</scope>
</reference>
<evidence type="ECO:0000313" key="4">
    <source>
        <dbReference type="Proteomes" id="UP000467700"/>
    </source>
</evidence>
<keyword evidence="2" id="KW-1133">Transmembrane helix</keyword>
<dbReference type="Proteomes" id="UP000467700">
    <property type="component" value="Unassembled WGS sequence"/>
</dbReference>
<evidence type="ECO:0000313" key="3">
    <source>
        <dbReference type="EMBL" id="CAA7269018.1"/>
    </source>
</evidence>
<feature type="compositionally biased region" description="Polar residues" evidence="1">
    <location>
        <begin position="474"/>
        <end position="483"/>
    </location>
</feature>
<evidence type="ECO:0000256" key="1">
    <source>
        <dbReference type="SAM" id="MobiDB-lite"/>
    </source>
</evidence>
<sequence>MFVRECTPLPCGPAFALRQSPFDGPATVALATSGFVGGVTLAYFVQAHFNRRLLAAPVNVTYGNLNHTAIVHPICPVGPLSFDSGDVLDKLMCPTPFDHGDPGPMCDPLSRMHALEVDNWFSPACEAGDAPGTDLIVLPSVPSSSPLTTCTDVGRYIPGDMIVYSTGERSISVYYGSTPAIWSVRSKDLFSIHGSQKVSCLAASFLAQHLPLDGLDLKSIIAGLTVISGLHNHRGVPLQTPTVDELVAVKSFTAASVVSSPRNPRLVPTMMEAQLATSALVAVNNPEPSARTLTIARHIRDISNYICVLLVFLLIILCIFKTFIYTEFKVSFYFAKRRIRTLLSPWYVALASVSANEVSEEQDDFFYPTPILVDDTSIEEVQASPVKDHNVPSFVDAQSVAPESEQDAAVEDIKEATLSEEARLNVIEEEVNEETINSSAEIRPIPDEATSSAHSSLLDPEASPFVPGALKLPSASTSTTLETVESPPAPSAIPTHISARPPGRRRRKHHRKNKNKAVEINLLG</sequence>
<comment type="caution">
    <text evidence="3">The sequence shown here is derived from an EMBL/GenBank/DDBJ whole genome shotgun (WGS) entry which is preliminary data.</text>
</comment>
<dbReference type="AlphaFoldDB" id="A0A8S0WAT5"/>
<keyword evidence="4" id="KW-1185">Reference proteome</keyword>
<evidence type="ECO:0000256" key="2">
    <source>
        <dbReference type="SAM" id="Phobius"/>
    </source>
</evidence>
<accession>A0A8S0WAT5</accession>
<organism evidence="3 4">
    <name type="scientific">Cyclocybe aegerita</name>
    <name type="common">Black poplar mushroom</name>
    <name type="synonym">Agrocybe aegerita</name>
    <dbReference type="NCBI Taxonomy" id="1973307"/>
    <lineage>
        <taxon>Eukaryota</taxon>
        <taxon>Fungi</taxon>
        <taxon>Dikarya</taxon>
        <taxon>Basidiomycota</taxon>
        <taxon>Agaricomycotina</taxon>
        <taxon>Agaricomycetes</taxon>
        <taxon>Agaricomycetidae</taxon>
        <taxon>Agaricales</taxon>
        <taxon>Agaricineae</taxon>
        <taxon>Bolbitiaceae</taxon>
        <taxon>Cyclocybe</taxon>
    </lineage>
</organism>
<feature type="transmembrane region" description="Helical" evidence="2">
    <location>
        <begin position="26"/>
        <end position="45"/>
    </location>
</feature>
<name>A0A8S0WAT5_CYCAE</name>
<feature type="region of interest" description="Disordered" evidence="1">
    <location>
        <begin position="432"/>
        <end position="524"/>
    </location>
</feature>
<feature type="compositionally biased region" description="Basic residues" evidence="1">
    <location>
        <begin position="502"/>
        <end position="515"/>
    </location>
</feature>
<keyword evidence="2" id="KW-0472">Membrane</keyword>
<keyword evidence="2" id="KW-0812">Transmembrane</keyword>
<proteinExistence type="predicted"/>